<dbReference type="GeneID" id="7197645"/>
<reference evidence="4" key="2">
    <citation type="submission" date="2008-08" db="EMBL/GenBank/DDBJ databases">
        <authorList>
            <consortium name="Diatom Consortium"/>
            <person name="Grigoriev I."/>
            <person name="Grimwood J."/>
            <person name="Kuo A."/>
            <person name="Otillar R.P."/>
            <person name="Salamov A."/>
            <person name="Detter J.C."/>
            <person name="Lindquist E."/>
            <person name="Shapiro H."/>
            <person name="Lucas S."/>
            <person name="Glavina del Rio T."/>
            <person name="Pitluck S."/>
            <person name="Rokhsar D."/>
            <person name="Bowler C."/>
        </authorList>
    </citation>
    <scope>GENOME REANNOTATION</scope>
    <source>
        <strain evidence="4">CCAP 1055/1</strain>
    </source>
</reference>
<dbReference type="OMA" id="TNHVKHA"/>
<dbReference type="PANTHER" id="PTHR35870">
    <property type="entry name" value="PROTEIN, PUTATIVE (AFU_ORTHOLOGUE AFUA_5G03330)-RELATED"/>
    <property type="match status" value="1"/>
</dbReference>
<keyword evidence="1" id="KW-0560">Oxidoreductase</keyword>
<dbReference type="InParanoid" id="B7FUT8"/>
<protein>
    <submittedName>
        <fullName evidence="3">Uncharacterized protein</fullName>
    </submittedName>
</protein>
<feature type="coiled-coil region" evidence="2">
    <location>
        <begin position="90"/>
        <end position="117"/>
    </location>
</feature>
<evidence type="ECO:0000256" key="2">
    <source>
        <dbReference type="SAM" id="Coils"/>
    </source>
</evidence>
<reference evidence="3 4" key="1">
    <citation type="journal article" date="2008" name="Nature">
        <title>The Phaeodactylum genome reveals the evolutionary history of diatom genomes.</title>
        <authorList>
            <person name="Bowler C."/>
            <person name="Allen A.E."/>
            <person name="Badger J.H."/>
            <person name="Grimwood J."/>
            <person name="Jabbari K."/>
            <person name="Kuo A."/>
            <person name="Maheswari U."/>
            <person name="Martens C."/>
            <person name="Maumus F."/>
            <person name="Otillar R.P."/>
            <person name="Rayko E."/>
            <person name="Salamov A."/>
            <person name="Vandepoele K."/>
            <person name="Beszteri B."/>
            <person name="Gruber A."/>
            <person name="Heijde M."/>
            <person name="Katinka M."/>
            <person name="Mock T."/>
            <person name="Valentin K."/>
            <person name="Verret F."/>
            <person name="Berges J.A."/>
            <person name="Brownlee C."/>
            <person name="Cadoret J.P."/>
            <person name="Chiovitti A."/>
            <person name="Choi C.J."/>
            <person name="Coesel S."/>
            <person name="De Martino A."/>
            <person name="Detter J.C."/>
            <person name="Durkin C."/>
            <person name="Falciatore A."/>
            <person name="Fournet J."/>
            <person name="Haruta M."/>
            <person name="Huysman M.J."/>
            <person name="Jenkins B.D."/>
            <person name="Jiroutova K."/>
            <person name="Jorgensen R.E."/>
            <person name="Joubert Y."/>
            <person name="Kaplan A."/>
            <person name="Kroger N."/>
            <person name="Kroth P.G."/>
            <person name="La Roche J."/>
            <person name="Lindquist E."/>
            <person name="Lommer M."/>
            <person name="Martin-Jezequel V."/>
            <person name="Lopez P.J."/>
            <person name="Lucas S."/>
            <person name="Mangogna M."/>
            <person name="McGinnis K."/>
            <person name="Medlin L.K."/>
            <person name="Montsant A."/>
            <person name="Oudot-Le Secq M.P."/>
            <person name="Napoli C."/>
            <person name="Obornik M."/>
            <person name="Parker M.S."/>
            <person name="Petit J.L."/>
            <person name="Porcel B.M."/>
            <person name="Poulsen N."/>
            <person name="Robison M."/>
            <person name="Rychlewski L."/>
            <person name="Rynearson T.A."/>
            <person name="Schmutz J."/>
            <person name="Shapiro H."/>
            <person name="Siaut M."/>
            <person name="Stanley M."/>
            <person name="Sussman M.R."/>
            <person name="Taylor A.R."/>
            <person name="Vardi A."/>
            <person name="von Dassow P."/>
            <person name="Vyverman W."/>
            <person name="Willis A."/>
            <person name="Wyrwicz L.S."/>
            <person name="Rokhsar D.S."/>
            <person name="Weissenbach J."/>
            <person name="Armbrust E.V."/>
            <person name="Green B.R."/>
            <person name="Van de Peer Y."/>
            <person name="Grigoriev I.V."/>
        </authorList>
    </citation>
    <scope>NUCLEOTIDE SEQUENCE [LARGE SCALE GENOMIC DNA]</scope>
    <source>
        <strain evidence="3 4">CCAP 1055/1</strain>
    </source>
</reference>
<sequence length="412" mass="47070">MKGHETRPLARAILADRTYDIEFCGYLSNHAKHAIIALDRLQASEKRVQEYWDKYTTLTPYNLELHRLEQNWSDIKPASRTEWEHYRGQKSNWQEQVAFMQQELKALDQNTDQLVQKYAPNLLSGIAGALTHGIIHLGWAIDARSPWMICEGLAYLNFCHLGIDESVLHSDTHIEADPMTSFQRVANTFHTEDLQRQWIEATKNAYDESFHRELAPAGFQWQLAKILREPHPVATHLPTWLDKSNIEEIYESLYQATTWLYMATRDKRGHGNFVVLHALTSLWGLEQTCRVLEKGTAGMEDTIRIVVKQYYASLICLLCTAGKGFPTEAALKKIQVTFASTKIDPVDTDWSGVVSMGIAESEEHNIKLVYVMKELWNRYGRWHGYLAAAKSFTVTPNIGPGEPAFSVDSKDS</sequence>
<dbReference type="EMBL" id="CM000607">
    <property type="protein sequence ID" value="EEC50042.1"/>
    <property type="molecule type" value="Genomic_DNA"/>
</dbReference>
<proteinExistence type="predicted"/>
<dbReference type="RefSeq" id="XP_002178377.1">
    <property type="nucleotide sequence ID" value="XM_002178341.1"/>
</dbReference>
<dbReference type="InterPro" id="IPR025337">
    <property type="entry name" value="Questin_oxidase-like"/>
</dbReference>
<keyword evidence="2" id="KW-0175">Coiled coil</keyword>
<dbReference type="KEGG" id="pti:PHATRDRAFT_44652"/>
<name>B7FUT8_PHATC</name>
<dbReference type="PaxDb" id="2850-Phatr44652"/>
<dbReference type="Pfam" id="PF14027">
    <property type="entry name" value="Questin_oxidase"/>
    <property type="match status" value="1"/>
</dbReference>
<dbReference type="GO" id="GO:0016491">
    <property type="term" value="F:oxidoreductase activity"/>
    <property type="evidence" value="ECO:0007669"/>
    <property type="project" value="UniProtKB-KW"/>
</dbReference>
<dbReference type="Proteomes" id="UP000000759">
    <property type="component" value="Chromosome 4"/>
</dbReference>
<evidence type="ECO:0000313" key="3">
    <source>
        <dbReference type="EMBL" id="EEC50042.1"/>
    </source>
</evidence>
<dbReference type="HOGENOM" id="CLU_701977_0_0_1"/>
<dbReference type="PANTHER" id="PTHR35870:SF1">
    <property type="entry name" value="PROTEIN, PUTATIVE (AFU_ORTHOLOGUE AFUA_5G03330)-RELATED"/>
    <property type="match status" value="1"/>
</dbReference>
<organism evidence="3 4">
    <name type="scientific">Phaeodactylum tricornutum (strain CCAP 1055/1)</name>
    <dbReference type="NCBI Taxonomy" id="556484"/>
    <lineage>
        <taxon>Eukaryota</taxon>
        <taxon>Sar</taxon>
        <taxon>Stramenopiles</taxon>
        <taxon>Ochrophyta</taxon>
        <taxon>Bacillariophyta</taxon>
        <taxon>Bacillariophyceae</taxon>
        <taxon>Bacillariophycidae</taxon>
        <taxon>Naviculales</taxon>
        <taxon>Phaeodactylaceae</taxon>
        <taxon>Phaeodactylum</taxon>
    </lineage>
</organism>
<accession>B7FUT8</accession>
<evidence type="ECO:0000256" key="1">
    <source>
        <dbReference type="ARBA" id="ARBA00023002"/>
    </source>
</evidence>
<gene>
    <name evidence="3" type="ORF">PHATRDRAFT_44652</name>
</gene>
<evidence type="ECO:0000313" key="4">
    <source>
        <dbReference type="Proteomes" id="UP000000759"/>
    </source>
</evidence>
<dbReference type="OrthoDB" id="7854943at2759"/>
<keyword evidence="4" id="KW-1185">Reference proteome</keyword>
<dbReference type="AlphaFoldDB" id="B7FUT8"/>